<dbReference type="Gene3D" id="3.60.21.10">
    <property type="match status" value="1"/>
</dbReference>
<comment type="caution">
    <text evidence="3">The sequence shown here is derived from an EMBL/GenBank/DDBJ whole genome shotgun (WGS) entry which is preliminary data.</text>
</comment>
<dbReference type="InterPro" id="IPR051918">
    <property type="entry name" value="STPP_CPPED1"/>
</dbReference>
<dbReference type="RefSeq" id="WP_007202099.1">
    <property type="nucleotide sequence ID" value="NZ_AKKV01000025.1"/>
</dbReference>
<reference evidence="3 4" key="1">
    <citation type="journal article" date="2012" name="J. Bacteriol.">
        <title>Genome of Bacillus macauensis ZFHKF-1, a Long-Chain-Forming Bacterium.</title>
        <authorList>
            <person name="Cai L."/>
            <person name="Zhang T."/>
        </authorList>
    </citation>
    <scope>NUCLEOTIDE SEQUENCE [LARGE SCALE GENOMIC DNA]</scope>
    <source>
        <strain evidence="3 4">ZFHKF-1</strain>
    </source>
</reference>
<evidence type="ECO:0000313" key="3">
    <source>
        <dbReference type="EMBL" id="EIT85574.1"/>
    </source>
</evidence>
<evidence type="ECO:0000256" key="1">
    <source>
        <dbReference type="SAM" id="SignalP"/>
    </source>
</evidence>
<feature type="signal peptide" evidence="1">
    <location>
        <begin position="1"/>
        <end position="23"/>
    </location>
</feature>
<dbReference type="eggNOG" id="COG1409">
    <property type="taxonomic scope" value="Bacteria"/>
</dbReference>
<evidence type="ECO:0000313" key="4">
    <source>
        <dbReference type="Proteomes" id="UP000004080"/>
    </source>
</evidence>
<evidence type="ECO:0000259" key="2">
    <source>
        <dbReference type="Pfam" id="PF00149"/>
    </source>
</evidence>
<dbReference type="AlphaFoldDB" id="I8AJA0"/>
<dbReference type="GO" id="GO:0016787">
    <property type="term" value="F:hydrolase activity"/>
    <property type="evidence" value="ECO:0007669"/>
    <property type="project" value="InterPro"/>
</dbReference>
<dbReference type="STRING" id="1196324.A374_10063"/>
<gene>
    <name evidence="3" type="ORF">A374_10063</name>
</gene>
<keyword evidence="1" id="KW-0732">Signal</keyword>
<dbReference type="PANTHER" id="PTHR43143:SF1">
    <property type="entry name" value="SERINE_THREONINE-PROTEIN PHOSPHATASE CPPED1"/>
    <property type="match status" value="1"/>
</dbReference>
<dbReference type="EMBL" id="AKKV01000025">
    <property type="protein sequence ID" value="EIT85574.1"/>
    <property type="molecule type" value="Genomic_DNA"/>
</dbReference>
<dbReference type="SUPFAM" id="SSF56300">
    <property type="entry name" value="Metallo-dependent phosphatases"/>
    <property type="match status" value="1"/>
</dbReference>
<dbReference type="InterPro" id="IPR029052">
    <property type="entry name" value="Metallo-depent_PP-like"/>
</dbReference>
<feature type="domain" description="Calcineurin-like phosphoesterase" evidence="2">
    <location>
        <begin position="175"/>
        <end position="439"/>
    </location>
</feature>
<feature type="chain" id="PRO_5003713247" evidence="1">
    <location>
        <begin position="24"/>
        <end position="585"/>
    </location>
</feature>
<dbReference type="OrthoDB" id="1645838at2"/>
<sequence>MKKLLSLLLLLFSFSSFSPAVYAAERTTHPDASIGGLKAPHIATRNPEASPFSGSVTIDKIIYPLLSTPAIKKSGSTLTLQVDTKGDVPSNWNVIVKDKEDSPTKQQVSLPVQNVSKGTSYWHKSESIYDVTVSLPTTLRDQLYNVLVTYDTKGKTITDEQPNALQIVTAFKKDFRFIHLSDIHVGSPRNLSDLRNAKEAGFWHPQENKRWLYLQKTIQEVNLLKPDFVVLTGDLVYGQLNPLEYTYEYKEAFRMLKKFNVPVYVVPGNHDLYAQDAMLTDGAKYWSQYFGPSYYSFDYGPYAHMVGYNSYDWNTFDRQGHSGLFVPTWGGQVRQDQLNWLKEDWQKTKKSPDQVRAMFSHHNPLWKDRDIWPASDAKVASFWKEYDQQHNPQRLSTLIKGQFLGLKYDQQWHGEGADDLIKLMHDNDVTLALHGHTHADHITEKDGILYATTASIELDGKPWVGYRIFQKKTNQPSFTSYVYEGTHASQPVYANGISYEGTMSLEAIYAQANDGTQKQQTVTLTNRFHEDMTVTVPLYLAQGTYRVSDGTIKTNEAVGTIQKLEVVITIPKNSSKTIQVTPAGT</sequence>
<dbReference type="Proteomes" id="UP000004080">
    <property type="component" value="Unassembled WGS sequence"/>
</dbReference>
<protein>
    <submittedName>
        <fullName evidence="3">Metallophosphoesterase</fullName>
    </submittedName>
</protein>
<dbReference type="Pfam" id="PF00149">
    <property type="entry name" value="Metallophos"/>
    <property type="match status" value="1"/>
</dbReference>
<keyword evidence="4" id="KW-1185">Reference proteome</keyword>
<proteinExistence type="predicted"/>
<organism evidence="3 4">
    <name type="scientific">Fictibacillus macauensis ZFHKF-1</name>
    <dbReference type="NCBI Taxonomy" id="1196324"/>
    <lineage>
        <taxon>Bacteria</taxon>
        <taxon>Bacillati</taxon>
        <taxon>Bacillota</taxon>
        <taxon>Bacilli</taxon>
        <taxon>Bacillales</taxon>
        <taxon>Fictibacillaceae</taxon>
        <taxon>Fictibacillus</taxon>
    </lineage>
</organism>
<dbReference type="InterPro" id="IPR004843">
    <property type="entry name" value="Calcineurin-like_PHP"/>
</dbReference>
<dbReference type="PATRIC" id="fig|1196324.3.peg.2054"/>
<accession>I8AJA0</accession>
<dbReference type="PANTHER" id="PTHR43143">
    <property type="entry name" value="METALLOPHOSPHOESTERASE, CALCINEURIN SUPERFAMILY"/>
    <property type="match status" value="1"/>
</dbReference>
<name>I8AJA0_9BACL</name>